<protein>
    <submittedName>
        <fullName evidence="1">Uncharacterized protein</fullName>
    </submittedName>
</protein>
<organism evidence="1 2">
    <name type="scientific">Vigna mungo</name>
    <name type="common">Black gram</name>
    <name type="synonym">Phaseolus mungo</name>
    <dbReference type="NCBI Taxonomy" id="3915"/>
    <lineage>
        <taxon>Eukaryota</taxon>
        <taxon>Viridiplantae</taxon>
        <taxon>Streptophyta</taxon>
        <taxon>Embryophyta</taxon>
        <taxon>Tracheophyta</taxon>
        <taxon>Spermatophyta</taxon>
        <taxon>Magnoliopsida</taxon>
        <taxon>eudicotyledons</taxon>
        <taxon>Gunneridae</taxon>
        <taxon>Pentapetalae</taxon>
        <taxon>rosids</taxon>
        <taxon>fabids</taxon>
        <taxon>Fabales</taxon>
        <taxon>Fabaceae</taxon>
        <taxon>Papilionoideae</taxon>
        <taxon>50 kb inversion clade</taxon>
        <taxon>NPAAA clade</taxon>
        <taxon>indigoferoid/millettioid clade</taxon>
        <taxon>Phaseoleae</taxon>
        <taxon>Vigna</taxon>
    </lineage>
</organism>
<dbReference type="AlphaFoldDB" id="A0AAQ3NGV9"/>
<dbReference type="PROSITE" id="PS51257">
    <property type="entry name" value="PROKAR_LIPOPROTEIN"/>
    <property type="match status" value="1"/>
</dbReference>
<sequence length="141" mass="15377">MKPVLILSSGTQRFAPAASSSAVSCEIFKVATSPSSAFSLLKKITETVSQRGNQSAYEVAWGPHEKNEEPHHLPLPSETLYLSILVVVFVIKGQSQMTKKDRNVCLNYLRSLVSFAIASPNDSPAISSFCFGLKQHNIHSV</sequence>
<dbReference type="EMBL" id="CP144696">
    <property type="protein sequence ID" value="WVZ10019.1"/>
    <property type="molecule type" value="Genomic_DNA"/>
</dbReference>
<dbReference type="Proteomes" id="UP001374535">
    <property type="component" value="Chromosome 5"/>
</dbReference>
<gene>
    <name evidence="1" type="ORF">V8G54_014549</name>
</gene>
<reference evidence="1 2" key="1">
    <citation type="journal article" date="2023" name="Life. Sci Alliance">
        <title>Evolutionary insights into 3D genome organization and epigenetic landscape of Vigna mungo.</title>
        <authorList>
            <person name="Junaid A."/>
            <person name="Singh B."/>
            <person name="Bhatia S."/>
        </authorList>
    </citation>
    <scope>NUCLEOTIDE SEQUENCE [LARGE SCALE GENOMIC DNA]</scope>
    <source>
        <strain evidence="1">Urdbean</strain>
    </source>
</reference>
<proteinExistence type="predicted"/>
<evidence type="ECO:0000313" key="1">
    <source>
        <dbReference type="EMBL" id="WVZ10019.1"/>
    </source>
</evidence>
<evidence type="ECO:0000313" key="2">
    <source>
        <dbReference type="Proteomes" id="UP001374535"/>
    </source>
</evidence>
<accession>A0AAQ3NGV9</accession>
<name>A0AAQ3NGV9_VIGMU</name>
<keyword evidence="2" id="KW-1185">Reference proteome</keyword>